<sequence length="195" mass="22120">MTHNRNYYRQHFRQLRKSLTQSEQHRASQDLHQQLVQAALLNKARVVACYLANDGEIDLTPTIEYCWQQNIQIALPVLHPFSQGHLLFLNYHHNTLMKANHYGIAEPKLACTDVIPLANIDLILAPLVAFDAEGNRLGMGGGFYDRTLAPINRNSLNTQVVGVAHKCQQADHLPSEHWDIPLAKIITPKQVFSTR</sequence>
<dbReference type="InterPro" id="IPR037171">
    <property type="entry name" value="NagB/RpiA_transferase-like"/>
</dbReference>
<comment type="cofactor">
    <cofactor evidence="4">
        <name>Mg(2+)</name>
        <dbReference type="ChEBI" id="CHEBI:18420"/>
    </cofactor>
</comment>
<evidence type="ECO:0000256" key="1">
    <source>
        <dbReference type="ARBA" id="ARBA00010638"/>
    </source>
</evidence>
<evidence type="ECO:0000256" key="2">
    <source>
        <dbReference type="ARBA" id="ARBA00022741"/>
    </source>
</evidence>
<evidence type="ECO:0000256" key="4">
    <source>
        <dbReference type="RuleBase" id="RU361279"/>
    </source>
</evidence>
<dbReference type="Gene3D" id="3.40.50.10420">
    <property type="entry name" value="NagB/RpiA/CoA transferase-like"/>
    <property type="match status" value="1"/>
</dbReference>
<dbReference type="RefSeq" id="WP_263710661.1">
    <property type="nucleotide sequence ID" value="NZ_JAOWKX010000001.1"/>
</dbReference>
<dbReference type="NCBIfam" id="TIGR02727">
    <property type="entry name" value="MTHFS_bact"/>
    <property type="match status" value="1"/>
</dbReference>
<dbReference type="InterPro" id="IPR024185">
    <property type="entry name" value="FTHF_cligase-like_sf"/>
</dbReference>
<dbReference type="PANTHER" id="PTHR23407">
    <property type="entry name" value="ATPASE INHIBITOR/5-FORMYLTETRAHYDROFOLATE CYCLO-LIGASE"/>
    <property type="match status" value="1"/>
</dbReference>
<accession>A0ABT3A477</accession>
<dbReference type="InterPro" id="IPR002698">
    <property type="entry name" value="FTHF_cligase"/>
</dbReference>
<name>A0ABT3A477_9ALTE</name>
<comment type="catalytic activity">
    <reaction evidence="4">
        <text>(6S)-5-formyl-5,6,7,8-tetrahydrofolate + ATP = (6R)-5,10-methenyltetrahydrofolate + ADP + phosphate</text>
        <dbReference type="Rhea" id="RHEA:10488"/>
        <dbReference type="ChEBI" id="CHEBI:30616"/>
        <dbReference type="ChEBI" id="CHEBI:43474"/>
        <dbReference type="ChEBI" id="CHEBI:57455"/>
        <dbReference type="ChEBI" id="CHEBI:57457"/>
        <dbReference type="ChEBI" id="CHEBI:456216"/>
        <dbReference type="EC" id="6.3.3.2"/>
    </reaction>
</comment>
<dbReference type="PIRSF" id="PIRSF006806">
    <property type="entry name" value="FTHF_cligase"/>
    <property type="match status" value="1"/>
</dbReference>
<protein>
    <recommendedName>
        <fullName evidence="4">5-formyltetrahydrofolate cyclo-ligase</fullName>
        <ecNumber evidence="4">6.3.3.2</ecNumber>
    </recommendedName>
</protein>
<comment type="similarity">
    <text evidence="1 4">Belongs to the 5-formyltetrahydrofolate cyclo-ligase family.</text>
</comment>
<dbReference type="GO" id="GO:0030272">
    <property type="term" value="F:5-formyltetrahydrofolate cyclo-ligase activity"/>
    <property type="evidence" value="ECO:0007669"/>
    <property type="project" value="UniProtKB-EC"/>
</dbReference>
<evidence type="ECO:0000256" key="3">
    <source>
        <dbReference type="ARBA" id="ARBA00022840"/>
    </source>
</evidence>
<dbReference type="Pfam" id="PF01812">
    <property type="entry name" value="5-FTHF_cyc-lig"/>
    <property type="match status" value="1"/>
</dbReference>
<comment type="caution">
    <text evidence="5">The sequence shown here is derived from an EMBL/GenBank/DDBJ whole genome shotgun (WGS) entry which is preliminary data.</text>
</comment>
<dbReference type="SUPFAM" id="SSF100950">
    <property type="entry name" value="NagB/RpiA/CoA transferase-like"/>
    <property type="match status" value="1"/>
</dbReference>
<dbReference type="EC" id="6.3.3.2" evidence="4"/>
<keyword evidence="6" id="KW-1185">Reference proteome</keyword>
<keyword evidence="2 4" id="KW-0547">Nucleotide-binding</keyword>
<organism evidence="5 6">
    <name type="scientific">Fluctibacter corallii</name>
    <dbReference type="NCBI Taxonomy" id="2984329"/>
    <lineage>
        <taxon>Bacteria</taxon>
        <taxon>Pseudomonadati</taxon>
        <taxon>Pseudomonadota</taxon>
        <taxon>Gammaproteobacteria</taxon>
        <taxon>Alteromonadales</taxon>
        <taxon>Alteromonadaceae</taxon>
        <taxon>Fluctibacter</taxon>
    </lineage>
</organism>
<reference evidence="5 6" key="1">
    <citation type="submission" date="2022-10" db="EMBL/GenBank/DDBJ databases">
        <title>Aestuariibacter sp. AA17 isolated from Montipora capitata coral fragment.</title>
        <authorList>
            <person name="Emsley S.A."/>
            <person name="Pfannmuller K.M."/>
            <person name="Loughran R.M."/>
            <person name="Shlafstein M."/>
            <person name="Papke E."/>
            <person name="Saw J.H."/>
            <person name="Ushijima B."/>
            <person name="Videau P."/>
        </authorList>
    </citation>
    <scope>NUCLEOTIDE SEQUENCE [LARGE SCALE GENOMIC DNA]</scope>
    <source>
        <strain evidence="5 6">AA17</strain>
    </source>
</reference>
<dbReference type="Proteomes" id="UP001652504">
    <property type="component" value="Unassembled WGS sequence"/>
</dbReference>
<keyword evidence="5" id="KW-0436">Ligase</keyword>
<proteinExistence type="inferred from homology"/>
<keyword evidence="3 4" id="KW-0067">ATP-binding</keyword>
<evidence type="ECO:0000313" key="5">
    <source>
        <dbReference type="EMBL" id="MCV2883463.1"/>
    </source>
</evidence>
<dbReference type="EMBL" id="JAOWKX010000001">
    <property type="protein sequence ID" value="MCV2883463.1"/>
    <property type="molecule type" value="Genomic_DNA"/>
</dbReference>
<dbReference type="PANTHER" id="PTHR23407:SF1">
    <property type="entry name" value="5-FORMYLTETRAHYDROFOLATE CYCLO-LIGASE"/>
    <property type="match status" value="1"/>
</dbReference>
<keyword evidence="4" id="KW-0479">Metal-binding</keyword>
<evidence type="ECO:0000313" key="6">
    <source>
        <dbReference type="Proteomes" id="UP001652504"/>
    </source>
</evidence>
<gene>
    <name evidence="5" type="ORF">OE749_01970</name>
</gene>
<keyword evidence="4" id="KW-0460">Magnesium</keyword>